<dbReference type="Proteomes" id="UP001140217">
    <property type="component" value="Unassembled WGS sequence"/>
</dbReference>
<dbReference type="EMBL" id="JANBUL010000102">
    <property type="protein sequence ID" value="KAJ2781511.1"/>
    <property type="molecule type" value="Genomic_DNA"/>
</dbReference>
<sequence>MYRLKMDGLFGGVQTQYGNNKPKSLHKTRRTWLPNIQAVSLYSAALDTMLRINVTARVLRTIDKKGGLDRYLLATKDKNIGSEFGIRLKQRLQRAIARQQQQQEQQEQQQQQRQGGSP</sequence>
<keyword evidence="3" id="KW-0687">Ribonucleoprotein</keyword>
<dbReference type="InterPro" id="IPR026569">
    <property type="entry name" value="Ribosomal_bL28"/>
</dbReference>
<evidence type="ECO:0000256" key="2">
    <source>
        <dbReference type="ARBA" id="ARBA00022980"/>
    </source>
</evidence>
<comment type="caution">
    <text evidence="6">The sequence shown here is derived from an EMBL/GenBank/DDBJ whole genome shotgun (WGS) entry which is preliminary data.</text>
</comment>
<organism evidence="6 7">
    <name type="scientific">Coemansia javaensis</name>
    <dbReference type="NCBI Taxonomy" id="2761396"/>
    <lineage>
        <taxon>Eukaryota</taxon>
        <taxon>Fungi</taxon>
        <taxon>Fungi incertae sedis</taxon>
        <taxon>Zoopagomycota</taxon>
        <taxon>Kickxellomycotina</taxon>
        <taxon>Kickxellomycetes</taxon>
        <taxon>Kickxellales</taxon>
        <taxon>Kickxellaceae</taxon>
        <taxon>Coemansia</taxon>
    </lineage>
</organism>
<comment type="similarity">
    <text evidence="1">Belongs to the bacterial ribosomal protein bL28 family.</text>
</comment>
<dbReference type="AlphaFoldDB" id="A0A9W8H8M7"/>
<proteinExistence type="inferred from homology"/>
<dbReference type="Gene3D" id="2.30.170.40">
    <property type="entry name" value="Ribosomal protein L28/L24"/>
    <property type="match status" value="1"/>
</dbReference>
<dbReference type="PANTHER" id="PTHR13528">
    <property type="entry name" value="39S RIBOSOMAL PROTEIN L28, MITOCHONDRIAL"/>
    <property type="match status" value="1"/>
</dbReference>
<dbReference type="OrthoDB" id="361870at2759"/>
<dbReference type="FunFam" id="2.30.170.40:FF:000003">
    <property type="entry name" value="54S ribosomal protein L24"/>
    <property type="match status" value="1"/>
</dbReference>
<dbReference type="HAMAP" id="MF_00373">
    <property type="entry name" value="Ribosomal_bL28"/>
    <property type="match status" value="1"/>
</dbReference>
<evidence type="ECO:0000256" key="4">
    <source>
        <dbReference type="ARBA" id="ARBA00035269"/>
    </source>
</evidence>
<dbReference type="InterPro" id="IPR034704">
    <property type="entry name" value="Ribosomal_bL28/bL31-like_sf"/>
</dbReference>
<accession>A0A9W8H8M7</accession>
<dbReference type="Pfam" id="PF00830">
    <property type="entry name" value="Ribosomal_L28"/>
    <property type="match status" value="1"/>
</dbReference>
<feature type="region of interest" description="Disordered" evidence="5">
    <location>
        <begin position="95"/>
        <end position="118"/>
    </location>
</feature>
<evidence type="ECO:0000256" key="1">
    <source>
        <dbReference type="ARBA" id="ARBA00008760"/>
    </source>
</evidence>
<dbReference type="InterPro" id="IPR037147">
    <property type="entry name" value="Ribosomal_bL28_sf"/>
</dbReference>
<name>A0A9W8H8M7_9FUNG</name>
<evidence type="ECO:0000256" key="5">
    <source>
        <dbReference type="SAM" id="MobiDB-lite"/>
    </source>
</evidence>
<dbReference type="GO" id="GO:0005762">
    <property type="term" value="C:mitochondrial large ribosomal subunit"/>
    <property type="evidence" value="ECO:0007669"/>
    <property type="project" value="TreeGrafter"/>
</dbReference>
<reference evidence="6" key="1">
    <citation type="submission" date="2022-07" db="EMBL/GenBank/DDBJ databases">
        <title>Phylogenomic reconstructions and comparative analyses of Kickxellomycotina fungi.</title>
        <authorList>
            <person name="Reynolds N.K."/>
            <person name="Stajich J.E."/>
            <person name="Barry K."/>
            <person name="Grigoriev I.V."/>
            <person name="Crous P."/>
            <person name="Smith M.E."/>
        </authorList>
    </citation>
    <scope>NUCLEOTIDE SEQUENCE</scope>
    <source>
        <strain evidence="6">NBRC 105414</strain>
    </source>
</reference>
<evidence type="ECO:0000256" key="3">
    <source>
        <dbReference type="ARBA" id="ARBA00023274"/>
    </source>
</evidence>
<dbReference type="SUPFAM" id="SSF143800">
    <property type="entry name" value="L28p-like"/>
    <property type="match status" value="1"/>
</dbReference>
<evidence type="ECO:0000313" key="7">
    <source>
        <dbReference type="Proteomes" id="UP001140217"/>
    </source>
</evidence>
<keyword evidence="7" id="KW-1185">Reference proteome</keyword>
<keyword evidence="2" id="KW-0689">Ribosomal protein</keyword>
<protein>
    <recommendedName>
        <fullName evidence="4">Large ribosomal subunit protein bL28m</fullName>
    </recommendedName>
</protein>
<dbReference type="GO" id="GO:0003735">
    <property type="term" value="F:structural constituent of ribosome"/>
    <property type="evidence" value="ECO:0007669"/>
    <property type="project" value="InterPro"/>
</dbReference>
<dbReference type="PANTHER" id="PTHR13528:SF2">
    <property type="entry name" value="LARGE RIBOSOMAL SUBUNIT PROTEIN BL28M"/>
    <property type="match status" value="1"/>
</dbReference>
<gene>
    <name evidence="6" type="ORF">H4R18_002837</name>
</gene>
<evidence type="ECO:0000313" key="6">
    <source>
        <dbReference type="EMBL" id="KAJ2781511.1"/>
    </source>
</evidence>